<dbReference type="Pfam" id="PF00629">
    <property type="entry name" value="MAM"/>
    <property type="match status" value="1"/>
</dbReference>
<gene>
    <name evidence="2" type="ORF">DPMN_096744</name>
</gene>
<dbReference type="PANTHER" id="PTHR23282:SF146">
    <property type="entry name" value="RT07201P-RELATED"/>
    <property type="match status" value="1"/>
</dbReference>
<dbReference type="InterPro" id="IPR000998">
    <property type="entry name" value="MAM_dom"/>
</dbReference>
<dbReference type="AlphaFoldDB" id="A0A9D4R5Q3"/>
<dbReference type="PANTHER" id="PTHR23282">
    <property type="entry name" value="APICAL ENDOSOMAL GLYCOPROTEIN PRECURSOR"/>
    <property type="match status" value="1"/>
</dbReference>
<dbReference type="SUPFAM" id="SSF49899">
    <property type="entry name" value="Concanavalin A-like lectins/glucanases"/>
    <property type="match status" value="1"/>
</dbReference>
<dbReference type="InterPro" id="IPR013320">
    <property type="entry name" value="ConA-like_dom_sf"/>
</dbReference>
<comment type="caution">
    <text evidence="2">The sequence shown here is derived from an EMBL/GenBank/DDBJ whole genome shotgun (WGS) entry which is preliminary data.</text>
</comment>
<evidence type="ECO:0000259" key="1">
    <source>
        <dbReference type="PROSITE" id="PS50060"/>
    </source>
</evidence>
<dbReference type="EMBL" id="JAIWYP010000003">
    <property type="protein sequence ID" value="KAH3854205.1"/>
    <property type="molecule type" value="Genomic_DNA"/>
</dbReference>
<dbReference type="InterPro" id="IPR051560">
    <property type="entry name" value="MAM_domain-containing"/>
</dbReference>
<protein>
    <recommendedName>
        <fullName evidence="1">MAM domain-containing protein</fullName>
    </recommendedName>
</protein>
<dbReference type="PROSITE" id="PS50060">
    <property type="entry name" value="MAM_2"/>
    <property type="match status" value="1"/>
</dbReference>
<sequence length="100" mass="10814">MVFHESGNKGEAWKEATVSIPASAVPNEYEIKIGASVGSSFKGDIALDDILIQDTSCAGNRQRAALPLSKSTFSFLKWKFCVAHMLAFHAQSTGLYDSCN</sequence>
<feature type="domain" description="MAM" evidence="1">
    <location>
        <begin position="1"/>
        <end position="59"/>
    </location>
</feature>
<name>A0A9D4R5Q3_DREPO</name>
<dbReference type="Gene3D" id="2.60.120.200">
    <property type="match status" value="1"/>
</dbReference>
<dbReference type="GO" id="GO:0016020">
    <property type="term" value="C:membrane"/>
    <property type="evidence" value="ECO:0007669"/>
    <property type="project" value="InterPro"/>
</dbReference>
<accession>A0A9D4R5Q3</accession>
<proteinExistence type="predicted"/>
<dbReference type="Proteomes" id="UP000828390">
    <property type="component" value="Unassembled WGS sequence"/>
</dbReference>
<reference evidence="2" key="2">
    <citation type="submission" date="2020-11" db="EMBL/GenBank/DDBJ databases">
        <authorList>
            <person name="McCartney M.A."/>
            <person name="Auch B."/>
            <person name="Kono T."/>
            <person name="Mallez S."/>
            <person name="Becker A."/>
            <person name="Gohl D.M."/>
            <person name="Silverstein K.A.T."/>
            <person name="Koren S."/>
            <person name="Bechman K.B."/>
            <person name="Herman A."/>
            <person name="Abrahante J.E."/>
            <person name="Garbe J."/>
        </authorList>
    </citation>
    <scope>NUCLEOTIDE SEQUENCE</scope>
    <source>
        <strain evidence="2">Duluth1</strain>
        <tissue evidence="2">Whole animal</tissue>
    </source>
</reference>
<reference evidence="2" key="1">
    <citation type="journal article" date="2019" name="bioRxiv">
        <title>The Genome of the Zebra Mussel, Dreissena polymorpha: A Resource for Invasive Species Research.</title>
        <authorList>
            <person name="McCartney M.A."/>
            <person name="Auch B."/>
            <person name="Kono T."/>
            <person name="Mallez S."/>
            <person name="Zhang Y."/>
            <person name="Obille A."/>
            <person name="Becker A."/>
            <person name="Abrahante J.E."/>
            <person name="Garbe J."/>
            <person name="Badalamenti J.P."/>
            <person name="Herman A."/>
            <person name="Mangelson H."/>
            <person name="Liachko I."/>
            <person name="Sullivan S."/>
            <person name="Sone E.D."/>
            <person name="Koren S."/>
            <person name="Silverstein K.A.T."/>
            <person name="Beckman K.B."/>
            <person name="Gohl D.M."/>
        </authorList>
    </citation>
    <scope>NUCLEOTIDE SEQUENCE</scope>
    <source>
        <strain evidence="2">Duluth1</strain>
        <tissue evidence="2">Whole animal</tissue>
    </source>
</reference>
<evidence type="ECO:0000313" key="3">
    <source>
        <dbReference type="Proteomes" id="UP000828390"/>
    </source>
</evidence>
<evidence type="ECO:0000313" key="2">
    <source>
        <dbReference type="EMBL" id="KAH3854205.1"/>
    </source>
</evidence>
<keyword evidence="3" id="KW-1185">Reference proteome</keyword>
<organism evidence="2 3">
    <name type="scientific">Dreissena polymorpha</name>
    <name type="common">Zebra mussel</name>
    <name type="synonym">Mytilus polymorpha</name>
    <dbReference type="NCBI Taxonomy" id="45954"/>
    <lineage>
        <taxon>Eukaryota</taxon>
        <taxon>Metazoa</taxon>
        <taxon>Spiralia</taxon>
        <taxon>Lophotrochozoa</taxon>
        <taxon>Mollusca</taxon>
        <taxon>Bivalvia</taxon>
        <taxon>Autobranchia</taxon>
        <taxon>Heteroconchia</taxon>
        <taxon>Euheterodonta</taxon>
        <taxon>Imparidentia</taxon>
        <taxon>Neoheterodontei</taxon>
        <taxon>Myida</taxon>
        <taxon>Dreissenoidea</taxon>
        <taxon>Dreissenidae</taxon>
        <taxon>Dreissena</taxon>
    </lineage>
</organism>